<protein>
    <recommendedName>
        <fullName evidence="10">RagB/SusD family nutrient uptake outer membrane protein</fullName>
    </recommendedName>
</protein>
<comment type="subcellular location">
    <subcellularLocation>
        <location evidence="1">Cell outer membrane</location>
    </subcellularLocation>
</comment>
<evidence type="ECO:0000259" key="7">
    <source>
        <dbReference type="Pfam" id="PF14322"/>
    </source>
</evidence>
<dbReference type="RefSeq" id="WP_184176493.1">
    <property type="nucleotide sequence ID" value="NZ_JACHGF010000007.1"/>
</dbReference>
<keyword evidence="4" id="KW-0472">Membrane</keyword>
<dbReference type="SUPFAM" id="SSF48452">
    <property type="entry name" value="TPR-like"/>
    <property type="match status" value="1"/>
</dbReference>
<comment type="similarity">
    <text evidence="2">Belongs to the SusD family.</text>
</comment>
<dbReference type="GO" id="GO:0009279">
    <property type="term" value="C:cell outer membrane"/>
    <property type="evidence" value="ECO:0007669"/>
    <property type="project" value="UniProtKB-SubCell"/>
</dbReference>
<dbReference type="Pfam" id="PF07980">
    <property type="entry name" value="SusD_RagB"/>
    <property type="match status" value="1"/>
</dbReference>
<dbReference type="InterPro" id="IPR033985">
    <property type="entry name" value="SusD-like_N"/>
</dbReference>
<evidence type="ECO:0000256" key="2">
    <source>
        <dbReference type="ARBA" id="ARBA00006275"/>
    </source>
</evidence>
<evidence type="ECO:0000256" key="4">
    <source>
        <dbReference type="ARBA" id="ARBA00023136"/>
    </source>
</evidence>
<keyword evidence="3" id="KW-0732">Signal</keyword>
<accession>A0A840TSN4</accession>
<dbReference type="PROSITE" id="PS51257">
    <property type="entry name" value="PROKAR_LIPOPROTEIN"/>
    <property type="match status" value="1"/>
</dbReference>
<keyword evidence="9" id="KW-1185">Reference proteome</keyword>
<evidence type="ECO:0008006" key="10">
    <source>
        <dbReference type="Google" id="ProtNLM"/>
    </source>
</evidence>
<dbReference type="EMBL" id="JACHGF010000007">
    <property type="protein sequence ID" value="MBB5285895.1"/>
    <property type="molecule type" value="Genomic_DNA"/>
</dbReference>
<dbReference type="Proteomes" id="UP000557307">
    <property type="component" value="Unassembled WGS sequence"/>
</dbReference>
<evidence type="ECO:0000256" key="3">
    <source>
        <dbReference type="ARBA" id="ARBA00022729"/>
    </source>
</evidence>
<evidence type="ECO:0000313" key="8">
    <source>
        <dbReference type="EMBL" id="MBB5285895.1"/>
    </source>
</evidence>
<organism evidence="8 9">
    <name type="scientific">Rhabdobacter roseus</name>
    <dbReference type="NCBI Taxonomy" id="1655419"/>
    <lineage>
        <taxon>Bacteria</taxon>
        <taxon>Pseudomonadati</taxon>
        <taxon>Bacteroidota</taxon>
        <taxon>Cytophagia</taxon>
        <taxon>Cytophagales</taxon>
        <taxon>Cytophagaceae</taxon>
        <taxon>Rhabdobacter</taxon>
    </lineage>
</organism>
<keyword evidence="5" id="KW-0998">Cell outer membrane</keyword>
<dbReference type="Pfam" id="PF14322">
    <property type="entry name" value="SusD-like_3"/>
    <property type="match status" value="1"/>
</dbReference>
<name>A0A840TSN4_9BACT</name>
<evidence type="ECO:0000259" key="6">
    <source>
        <dbReference type="Pfam" id="PF07980"/>
    </source>
</evidence>
<reference evidence="8 9" key="1">
    <citation type="submission" date="2020-08" db="EMBL/GenBank/DDBJ databases">
        <title>Genomic Encyclopedia of Type Strains, Phase IV (KMG-IV): sequencing the most valuable type-strain genomes for metagenomic binning, comparative biology and taxonomic classification.</title>
        <authorList>
            <person name="Goeker M."/>
        </authorList>
    </citation>
    <scope>NUCLEOTIDE SEQUENCE [LARGE SCALE GENOMIC DNA]</scope>
    <source>
        <strain evidence="8 9">DSM 105074</strain>
    </source>
</reference>
<dbReference type="InterPro" id="IPR011990">
    <property type="entry name" value="TPR-like_helical_dom_sf"/>
</dbReference>
<evidence type="ECO:0000313" key="9">
    <source>
        <dbReference type="Proteomes" id="UP000557307"/>
    </source>
</evidence>
<evidence type="ECO:0000256" key="5">
    <source>
        <dbReference type="ARBA" id="ARBA00023237"/>
    </source>
</evidence>
<dbReference type="CDD" id="cd08977">
    <property type="entry name" value="SusD"/>
    <property type="match status" value="1"/>
</dbReference>
<feature type="domain" description="RagB/SusD" evidence="6">
    <location>
        <begin position="368"/>
        <end position="485"/>
    </location>
</feature>
<dbReference type="Gene3D" id="1.25.40.390">
    <property type="match status" value="1"/>
</dbReference>
<proteinExistence type="inferred from homology"/>
<gene>
    <name evidence="8" type="ORF">HNQ92_004055</name>
</gene>
<dbReference type="AlphaFoldDB" id="A0A840TSN4"/>
<comment type="caution">
    <text evidence="8">The sequence shown here is derived from an EMBL/GenBank/DDBJ whole genome shotgun (WGS) entry which is preliminary data.</text>
</comment>
<feature type="domain" description="SusD-like N-terminal" evidence="7">
    <location>
        <begin position="51"/>
        <end position="248"/>
    </location>
</feature>
<dbReference type="InterPro" id="IPR012944">
    <property type="entry name" value="SusD_RagB_dom"/>
</dbReference>
<sequence length="488" mass="53903">MKARKIVNNALTLFGGTSLILALGLLTASCSEQELLRPVPETSISGANAFDTPERILGLVNGIYKSVKNGNFYGGNYLIYTEARGEEYINRTSNTFTAFEAWNHSLNAGSNYVAGFWSAAYSAINNANILIQGLGEKPGVVSEAVSKQYIAEAKFLRALSYFNLVTLYARPYNENNGASPGLPLRLQAEKTTANNDLKRSTVAEVYQQIIKDLDEAEADLPLNHATSLLNTTRAHRNSAIALKTRVYLNAGNYPKVLEEAKKIVSTNPPFQAVSGVRHQLQDIVEIFRTNYTSTESIFSLPMTELDNVTGQSSFAYVFNTNSEYHLNPAGIWGNEEWRPTDLRRTFARTANGVQFLTKYNKPSPFLDYIPVIRYVEVLLNYSEAAARTGDLPTALRLLQAVRGRSDAGYTFPEQRIATADALLTTILNERRIELLGEGFRSNDLLRNLLPIPAKGSGILNAPAVTPSQANYIFPLPNTEIVTNKQLLD</sequence>
<evidence type="ECO:0000256" key="1">
    <source>
        <dbReference type="ARBA" id="ARBA00004442"/>
    </source>
</evidence>